<sequence length="83" mass="9071">MQVAPVELLLMELPTSCLASICSTICRSTLSMTDLRTLSQTVYPPSTSRRSDGVRISEGHSTALLRNPMACSMTPRLLIIGWC</sequence>
<accession>A0A0A9SJ07</accession>
<evidence type="ECO:0000313" key="1">
    <source>
        <dbReference type="EMBL" id="JAD20401.1"/>
    </source>
</evidence>
<name>A0A0A9SJ07_ARUDO</name>
<reference evidence="1" key="1">
    <citation type="submission" date="2014-09" db="EMBL/GenBank/DDBJ databases">
        <authorList>
            <person name="Magalhaes I.L.F."/>
            <person name="Oliveira U."/>
            <person name="Santos F.R."/>
            <person name="Vidigal T.H.D.A."/>
            <person name="Brescovit A.D."/>
            <person name="Santos A.J."/>
        </authorList>
    </citation>
    <scope>NUCLEOTIDE SEQUENCE</scope>
    <source>
        <tissue evidence="1">Shoot tissue taken approximately 20 cm above the soil surface</tissue>
    </source>
</reference>
<proteinExistence type="predicted"/>
<dbReference type="AlphaFoldDB" id="A0A0A9SJ07"/>
<dbReference type="EMBL" id="GBRH01277494">
    <property type="protein sequence ID" value="JAD20401.1"/>
    <property type="molecule type" value="Transcribed_RNA"/>
</dbReference>
<reference evidence="1" key="2">
    <citation type="journal article" date="2015" name="Data Brief">
        <title>Shoot transcriptome of the giant reed, Arundo donax.</title>
        <authorList>
            <person name="Barrero R.A."/>
            <person name="Guerrero F.D."/>
            <person name="Moolhuijzen P."/>
            <person name="Goolsby J.A."/>
            <person name="Tidwell J."/>
            <person name="Bellgard S.E."/>
            <person name="Bellgard M.I."/>
        </authorList>
    </citation>
    <scope>NUCLEOTIDE SEQUENCE</scope>
    <source>
        <tissue evidence="1">Shoot tissue taken approximately 20 cm above the soil surface</tissue>
    </source>
</reference>
<protein>
    <submittedName>
        <fullName evidence="1">Uncharacterized protein</fullName>
    </submittedName>
</protein>
<organism evidence="1">
    <name type="scientific">Arundo donax</name>
    <name type="common">Giant reed</name>
    <name type="synonym">Donax arundinaceus</name>
    <dbReference type="NCBI Taxonomy" id="35708"/>
    <lineage>
        <taxon>Eukaryota</taxon>
        <taxon>Viridiplantae</taxon>
        <taxon>Streptophyta</taxon>
        <taxon>Embryophyta</taxon>
        <taxon>Tracheophyta</taxon>
        <taxon>Spermatophyta</taxon>
        <taxon>Magnoliopsida</taxon>
        <taxon>Liliopsida</taxon>
        <taxon>Poales</taxon>
        <taxon>Poaceae</taxon>
        <taxon>PACMAD clade</taxon>
        <taxon>Arundinoideae</taxon>
        <taxon>Arundineae</taxon>
        <taxon>Arundo</taxon>
    </lineage>
</organism>